<evidence type="ECO:0000256" key="2">
    <source>
        <dbReference type="ARBA" id="ARBA00022737"/>
    </source>
</evidence>
<dbReference type="EMBL" id="VFML01000002">
    <property type="protein sequence ID" value="TQI93924.1"/>
    <property type="molecule type" value="Genomic_DNA"/>
</dbReference>
<evidence type="ECO:0000313" key="6">
    <source>
        <dbReference type="EMBL" id="TQI93924.1"/>
    </source>
</evidence>
<keyword evidence="1" id="KW-0813">Transport</keyword>
<dbReference type="CDD" id="cd03215">
    <property type="entry name" value="ABC_Carb_Monos_II"/>
    <property type="match status" value="1"/>
</dbReference>
<dbReference type="GO" id="GO:0005524">
    <property type="term" value="F:ATP binding"/>
    <property type="evidence" value="ECO:0007669"/>
    <property type="project" value="UniProtKB-KW"/>
</dbReference>
<proteinExistence type="predicted"/>
<evidence type="ECO:0000256" key="3">
    <source>
        <dbReference type="ARBA" id="ARBA00022741"/>
    </source>
</evidence>
<comment type="caution">
    <text evidence="6">The sequence shown here is derived from an EMBL/GenBank/DDBJ whole genome shotgun (WGS) entry which is preliminary data.</text>
</comment>
<gene>
    <name evidence="6" type="ORF">FB471_6070</name>
</gene>
<evidence type="ECO:0000256" key="1">
    <source>
        <dbReference type="ARBA" id="ARBA00022448"/>
    </source>
</evidence>
<dbReference type="OrthoDB" id="3311037at2"/>
<keyword evidence="4 6" id="KW-0067">ATP-binding</keyword>
<keyword evidence="2" id="KW-0677">Repeat</keyword>
<dbReference type="InterPro" id="IPR003593">
    <property type="entry name" value="AAA+_ATPase"/>
</dbReference>
<keyword evidence="3" id="KW-0547">Nucleotide-binding</keyword>
<dbReference type="PROSITE" id="PS00211">
    <property type="entry name" value="ABC_TRANSPORTER_1"/>
    <property type="match status" value="1"/>
</dbReference>
<dbReference type="InterPro" id="IPR050107">
    <property type="entry name" value="ABC_carbohydrate_import_ATPase"/>
</dbReference>
<protein>
    <submittedName>
        <fullName evidence="6">Monosaccharide ABC transporter ATP-binding protein (CUT2 family)</fullName>
    </submittedName>
</protein>
<dbReference type="PANTHER" id="PTHR43790">
    <property type="entry name" value="CARBOHYDRATE TRANSPORT ATP-BINDING PROTEIN MG119-RELATED"/>
    <property type="match status" value="1"/>
</dbReference>
<accession>A0A542CT03</accession>
<evidence type="ECO:0000256" key="4">
    <source>
        <dbReference type="ARBA" id="ARBA00022840"/>
    </source>
</evidence>
<name>A0A542CT03_AMYCI</name>
<evidence type="ECO:0000313" key="7">
    <source>
        <dbReference type="Proteomes" id="UP000320876"/>
    </source>
</evidence>
<dbReference type="PANTHER" id="PTHR43790:SF9">
    <property type="entry name" value="GALACTOFURANOSE TRANSPORTER ATP-BINDING PROTEIN YTFR"/>
    <property type="match status" value="1"/>
</dbReference>
<organism evidence="6 7">
    <name type="scientific">Amycolatopsis cihanbeyliensis</name>
    <dbReference type="NCBI Taxonomy" id="1128664"/>
    <lineage>
        <taxon>Bacteria</taxon>
        <taxon>Bacillati</taxon>
        <taxon>Actinomycetota</taxon>
        <taxon>Actinomycetes</taxon>
        <taxon>Pseudonocardiales</taxon>
        <taxon>Pseudonocardiaceae</taxon>
        <taxon>Amycolatopsis</taxon>
    </lineage>
</organism>
<dbReference type="Pfam" id="PF00005">
    <property type="entry name" value="ABC_tran"/>
    <property type="match status" value="2"/>
</dbReference>
<feature type="domain" description="ABC transporter" evidence="5">
    <location>
        <begin position="251"/>
        <end position="494"/>
    </location>
</feature>
<dbReference type="PROSITE" id="PS50893">
    <property type="entry name" value="ABC_TRANSPORTER_2"/>
    <property type="match status" value="2"/>
</dbReference>
<dbReference type="GO" id="GO:0016887">
    <property type="term" value="F:ATP hydrolysis activity"/>
    <property type="evidence" value="ECO:0007669"/>
    <property type="project" value="InterPro"/>
</dbReference>
<dbReference type="Gene3D" id="3.40.50.300">
    <property type="entry name" value="P-loop containing nucleotide triphosphate hydrolases"/>
    <property type="match status" value="2"/>
</dbReference>
<dbReference type="SMART" id="SM00382">
    <property type="entry name" value="AAA"/>
    <property type="match status" value="2"/>
</dbReference>
<reference evidence="6 7" key="1">
    <citation type="submission" date="2019-06" db="EMBL/GenBank/DDBJ databases">
        <title>Sequencing the genomes of 1000 actinobacteria strains.</title>
        <authorList>
            <person name="Klenk H.-P."/>
        </authorList>
    </citation>
    <scope>NUCLEOTIDE SEQUENCE [LARGE SCALE GENOMIC DNA]</scope>
    <source>
        <strain evidence="6 7">DSM 45679</strain>
    </source>
</reference>
<dbReference type="Proteomes" id="UP000320876">
    <property type="component" value="Unassembled WGS sequence"/>
</dbReference>
<dbReference type="InterPro" id="IPR003439">
    <property type="entry name" value="ABC_transporter-like_ATP-bd"/>
</dbReference>
<dbReference type="InterPro" id="IPR027417">
    <property type="entry name" value="P-loop_NTPase"/>
</dbReference>
<sequence length="496" mass="52914">MRVSLERVRKSYGGTVVLDDVSLALRGGEVHGVLGENGAGKSTLLRIVCGAVRADGGRAFVDGEPVALGSPRQALRHRIALISQELAMVPALPVLDNVFLGAWSQRAGLRRQGADRARFADLLERTGFRLDPDTPVRDLPVVGQLQVEILRALARDARVIALDEPTALLTRAETEQLHELIRGLAADGVAVVLISHFLEDVLAVCDLVTVLRDGRRVLTAPAAEQTAPGLIGHMVGRPVEVLYPEPPEVPADAPELLAARGLRRGAAVREVSLRVRAGEIVGIAGLVGSGRSETLRAIFGADRREAGEVLVAGRPVPPGSPARAIRHGLAMVPENRKEQGLVLIRSVRENLALASLGERQRAGLLRRRAESAAAGGMVDRLDVRGADPAGPVWTLSGGNQQKVLFGRWLVRTPRVLLVDEPTRGVDVAAKVQIHELLVDLARRGMGVLLVSSEVEEVLGLAHRVLVMRQGRVVGEVARGTASREEVLGLAFADAGQ</sequence>
<dbReference type="InterPro" id="IPR017871">
    <property type="entry name" value="ABC_transporter-like_CS"/>
</dbReference>
<evidence type="ECO:0000259" key="5">
    <source>
        <dbReference type="PROSITE" id="PS50893"/>
    </source>
</evidence>
<keyword evidence="7" id="KW-1185">Reference proteome</keyword>
<feature type="domain" description="ABC transporter" evidence="5">
    <location>
        <begin position="3"/>
        <end position="238"/>
    </location>
</feature>
<dbReference type="CDD" id="cd03216">
    <property type="entry name" value="ABC_Carb_Monos_I"/>
    <property type="match status" value="1"/>
</dbReference>
<dbReference type="SUPFAM" id="SSF52540">
    <property type="entry name" value="P-loop containing nucleoside triphosphate hydrolases"/>
    <property type="match status" value="2"/>
</dbReference>
<dbReference type="AlphaFoldDB" id="A0A542CT03"/>